<dbReference type="RefSeq" id="XP_022147636.1">
    <property type="nucleotide sequence ID" value="XM_022291944.1"/>
</dbReference>
<evidence type="ECO:0000313" key="6">
    <source>
        <dbReference type="RefSeq" id="XP_022147637.1"/>
    </source>
</evidence>
<dbReference type="InterPro" id="IPR055305">
    <property type="entry name" value="GG3-like"/>
</dbReference>
<sequence>MATRSVYSSSVPSLPPPSPKSPPEYPDLYGKRREIAKIQTLEREIGFLEEELKSVQSLQPVSICCKEISDFVMASSDPLTPTCRTKRERCRFWKWLCGFPCFNLSSLCCCSCAGCSVYLEMPRCCDCKQCNFQSCISCCSVPKCSFFSCPSSSCCRNISCRRLCCVLSLPSMSCPNRCCCCECKCSCKCSFPKCPQVPSCCLCTKTCCNPCSACRCF</sequence>
<dbReference type="SMART" id="SM01224">
    <property type="entry name" value="G_gamma"/>
    <property type="match status" value="1"/>
</dbReference>
<dbReference type="AlphaFoldDB" id="A0A6J1D2Z2"/>
<name>A0A6J1D2Z2_MOMCH</name>
<feature type="region of interest" description="Disordered" evidence="2">
    <location>
        <begin position="1"/>
        <end position="25"/>
    </location>
</feature>
<feature type="compositionally biased region" description="Pro residues" evidence="2">
    <location>
        <begin position="13"/>
        <end position="25"/>
    </location>
</feature>
<evidence type="ECO:0000313" key="4">
    <source>
        <dbReference type="Proteomes" id="UP000504603"/>
    </source>
</evidence>
<dbReference type="KEGG" id="mcha:111016512"/>
<organism evidence="4 5">
    <name type="scientific">Momordica charantia</name>
    <name type="common">Bitter gourd</name>
    <name type="synonym">Balsam pear</name>
    <dbReference type="NCBI Taxonomy" id="3673"/>
    <lineage>
        <taxon>Eukaryota</taxon>
        <taxon>Viridiplantae</taxon>
        <taxon>Streptophyta</taxon>
        <taxon>Embryophyta</taxon>
        <taxon>Tracheophyta</taxon>
        <taxon>Spermatophyta</taxon>
        <taxon>Magnoliopsida</taxon>
        <taxon>eudicotyledons</taxon>
        <taxon>Gunneridae</taxon>
        <taxon>Pentapetalae</taxon>
        <taxon>rosids</taxon>
        <taxon>fabids</taxon>
        <taxon>Cucurbitales</taxon>
        <taxon>Cucurbitaceae</taxon>
        <taxon>Momordiceae</taxon>
        <taxon>Momordica</taxon>
    </lineage>
</organism>
<evidence type="ECO:0000256" key="1">
    <source>
        <dbReference type="SAM" id="Coils"/>
    </source>
</evidence>
<keyword evidence="4" id="KW-1185">Reference proteome</keyword>
<evidence type="ECO:0000259" key="3">
    <source>
        <dbReference type="SMART" id="SM01224"/>
    </source>
</evidence>
<feature type="domain" description="G protein gamma" evidence="3">
    <location>
        <begin position="34"/>
        <end position="104"/>
    </location>
</feature>
<dbReference type="RefSeq" id="XP_022147637.1">
    <property type="nucleotide sequence ID" value="XM_022291945.1"/>
</dbReference>
<proteinExistence type="predicted"/>
<feature type="compositionally biased region" description="Low complexity" evidence="2">
    <location>
        <begin position="1"/>
        <end position="12"/>
    </location>
</feature>
<dbReference type="PANTHER" id="PTHR32378">
    <property type="entry name" value="GUANINE NUCLEOTIDE-BINDING PROTEIN SUBUNIT GAMMA 3"/>
    <property type="match status" value="1"/>
</dbReference>
<gene>
    <name evidence="5 6" type="primary">LOC111016512</name>
</gene>
<evidence type="ECO:0000256" key="2">
    <source>
        <dbReference type="SAM" id="MobiDB-lite"/>
    </source>
</evidence>
<protein>
    <submittedName>
        <fullName evidence="5 6">Guanine nucleotide-binding protein subunit gamma 3</fullName>
    </submittedName>
</protein>
<keyword evidence="1" id="KW-0175">Coiled coil</keyword>
<dbReference type="PANTHER" id="PTHR32378:SF10">
    <property type="entry name" value="GUANINE NUCLEOTIDE-BINDING PROTEIN SUBUNIT GAMMA 3"/>
    <property type="match status" value="1"/>
</dbReference>
<dbReference type="Proteomes" id="UP000504603">
    <property type="component" value="Unplaced"/>
</dbReference>
<dbReference type="OrthoDB" id="1936517at2759"/>
<accession>A0A6J1D2Z2</accession>
<dbReference type="GeneID" id="111016512"/>
<dbReference type="InterPro" id="IPR015898">
    <property type="entry name" value="G-protein_gamma-like_dom"/>
</dbReference>
<evidence type="ECO:0000313" key="5">
    <source>
        <dbReference type="RefSeq" id="XP_022147636.1"/>
    </source>
</evidence>
<reference evidence="5 6" key="1">
    <citation type="submission" date="2025-04" db="UniProtKB">
        <authorList>
            <consortium name="RefSeq"/>
        </authorList>
    </citation>
    <scope>IDENTIFICATION</scope>
    <source>
        <strain evidence="5 6">OHB3-1</strain>
    </source>
</reference>
<feature type="coiled-coil region" evidence="1">
    <location>
        <begin position="31"/>
        <end position="58"/>
    </location>
</feature>